<keyword evidence="2" id="KW-1185">Reference proteome</keyword>
<reference evidence="2" key="1">
    <citation type="journal article" date="2019" name="Int. J. Syst. Evol. Microbiol.">
        <title>The Global Catalogue of Microorganisms (GCM) 10K type strain sequencing project: providing services to taxonomists for standard genome sequencing and annotation.</title>
        <authorList>
            <consortium name="The Broad Institute Genomics Platform"/>
            <consortium name="The Broad Institute Genome Sequencing Center for Infectious Disease"/>
            <person name="Wu L."/>
            <person name="Ma J."/>
        </authorList>
    </citation>
    <scope>NUCLEOTIDE SEQUENCE [LARGE SCALE GENOMIC DNA]</scope>
    <source>
        <strain evidence="2">CCUG 60742</strain>
    </source>
</reference>
<organism evidence="1 2">
    <name type="scientific">Mucilaginibacter lutimaris</name>
    <dbReference type="NCBI Taxonomy" id="931629"/>
    <lineage>
        <taxon>Bacteria</taxon>
        <taxon>Pseudomonadati</taxon>
        <taxon>Bacteroidota</taxon>
        <taxon>Sphingobacteriia</taxon>
        <taxon>Sphingobacteriales</taxon>
        <taxon>Sphingobacteriaceae</taxon>
        <taxon>Mucilaginibacter</taxon>
    </lineage>
</organism>
<evidence type="ECO:0000313" key="1">
    <source>
        <dbReference type="EMBL" id="MFD0765054.1"/>
    </source>
</evidence>
<dbReference type="Proteomes" id="UP001597073">
    <property type="component" value="Unassembled WGS sequence"/>
</dbReference>
<evidence type="ECO:0008006" key="3">
    <source>
        <dbReference type="Google" id="ProtNLM"/>
    </source>
</evidence>
<gene>
    <name evidence="1" type="ORF">ACFQZI_09315</name>
</gene>
<evidence type="ECO:0000313" key="2">
    <source>
        <dbReference type="Proteomes" id="UP001597073"/>
    </source>
</evidence>
<proteinExistence type="predicted"/>
<sequence>MNKLYIPLVFLAFFCLSSCVDIEEHYNFKPDGSCTVQYGFDMSRALSVLNVLISDSVRATPQFSLVKDTSMNYYNTLTDSVISKMSAEDIKTAKNSALHISMDLPKNKMRVNLDYSAKSPADLVYYLHHVSAFSVKLPEFEFLGPDKKDKVEFHDLNEKATVKPQDLKIDKEDYKNNLLLGGQDYYTYEITDHKFSRIINKIKFDKFLKGAGARLAMAKAMLIDMPYKMVLKFTKPVKKVDNRKAIVSADRMQVTLVTSMDEVIKNPALMNLQVDF</sequence>
<name>A0ABW2ZG41_9SPHI</name>
<protein>
    <recommendedName>
        <fullName evidence="3">DUF4292 domain-containing protein</fullName>
    </recommendedName>
</protein>
<comment type="caution">
    <text evidence="1">The sequence shown here is derived from an EMBL/GenBank/DDBJ whole genome shotgun (WGS) entry which is preliminary data.</text>
</comment>
<accession>A0ABW2ZG41</accession>
<dbReference type="RefSeq" id="WP_377141544.1">
    <property type="nucleotide sequence ID" value="NZ_JBHTIA010000003.1"/>
</dbReference>
<dbReference type="EMBL" id="JBHTIA010000003">
    <property type="protein sequence ID" value="MFD0765054.1"/>
    <property type="molecule type" value="Genomic_DNA"/>
</dbReference>